<evidence type="ECO:0000256" key="1">
    <source>
        <dbReference type="SAM" id="MobiDB-lite"/>
    </source>
</evidence>
<proteinExistence type="predicted"/>
<reference evidence="2" key="1">
    <citation type="submission" date="2021-06" db="EMBL/GenBank/DDBJ databases">
        <title>Parelaphostrongylus tenuis whole genome reference sequence.</title>
        <authorList>
            <person name="Garwood T.J."/>
            <person name="Larsen P.A."/>
            <person name="Fountain-Jones N.M."/>
            <person name="Garbe J.R."/>
            <person name="Macchietto M.G."/>
            <person name="Kania S.A."/>
            <person name="Gerhold R.W."/>
            <person name="Richards J.E."/>
            <person name="Wolf T.M."/>
        </authorList>
    </citation>
    <scope>NUCLEOTIDE SEQUENCE</scope>
    <source>
        <strain evidence="2">MNPRO001-30</strain>
        <tissue evidence="2">Meninges</tissue>
    </source>
</reference>
<name>A0AAD5WJQ4_PARTN</name>
<feature type="region of interest" description="Disordered" evidence="1">
    <location>
        <begin position="199"/>
        <end position="225"/>
    </location>
</feature>
<accession>A0AAD5WJQ4</accession>
<feature type="compositionally biased region" description="Basic and acidic residues" evidence="1">
    <location>
        <begin position="199"/>
        <end position="214"/>
    </location>
</feature>
<comment type="caution">
    <text evidence="2">The sequence shown here is derived from an EMBL/GenBank/DDBJ whole genome shotgun (WGS) entry which is preliminary data.</text>
</comment>
<protein>
    <submittedName>
        <fullName evidence="2">Uncharacterized protein</fullName>
    </submittedName>
</protein>
<keyword evidence="3" id="KW-1185">Reference proteome</keyword>
<gene>
    <name evidence="2" type="ORF">KIN20_034505</name>
</gene>
<dbReference type="EMBL" id="JAHQIW010007131">
    <property type="protein sequence ID" value="KAJ1372366.1"/>
    <property type="molecule type" value="Genomic_DNA"/>
</dbReference>
<dbReference type="Proteomes" id="UP001196413">
    <property type="component" value="Unassembled WGS sequence"/>
</dbReference>
<evidence type="ECO:0000313" key="2">
    <source>
        <dbReference type="EMBL" id="KAJ1372366.1"/>
    </source>
</evidence>
<dbReference type="AlphaFoldDB" id="A0AAD5WJQ4"/>
<sequence>MRDTPKEQAIYEERSLKTKLGKRSEGLATSYVETLPCKDSQGYEERNRNANLISKADLEQIQKEMRNTPKEEAGYEERLLKTKLGKPSEGLATSYIETLPCKDFQGYEERNRNANLRSKADLEQIQKEMRDTPKEEAGYEERLLKTKLGKPSEGLATSYIETLPCKDFQGYEERNRNANLISKADLEQIQKEMRDTAKEEAVHEERSLKTKLDMPSEGLGTSHTETLPCKDIHGYEERNRCASLVSKADFEQNYKEMEDPAKGKAIYGERWLKTKFMKPNDGVSTSYTEISSSEYFKDYAEQNLIANSLHRADPELIEKEMEDTSKEKATFEELLLSRAIIVKPDEVLDIFHSETLSAENSQGYEEKSRDANLLSRADMKHIEKEIEDLAKEKTTYEELSLKTKLVKPEEGLSISHAAPFSSVAGQCYAERNRNANLLCRTDLRHVEKEMEGTAKGKTTYEVGSLETESQKKSFAL</sequence>
<organism evidence="2 3">
    <name type="scientific">Parelaphostrongylus tenuis</name>
    <name type="common">Meningeal worm</name>
    <dbReference type="NCBI Taxonomy" id="148309"/>
    <lineage>
        <taxon>Eukaryota</taxon>
        <taxon>Metazoa</taxon>
        <taxon>Ecdysozoa</taxon>
        <taxon>Nematoda</taxon>
        <taxon>Chromadorea</taxon>
        <taxon>Rhabditida</taxon>
        <taxon>Rhabditina</taxon>
        <taxon>Rhabditomorpha</taxon>
        <taxon>Strongyloidea</taxon>
        <taxon>Metastrongylidae</taxon>
        <taxon>Parelaphostrongylus</taxon>
    </lineage>
</organism>
<evidence type="ECO:0000313" key="3">
    <source>
        <dbReference type="Proteomes" id="UP001196413"/>
    </source>
</evidence>
<feature type="region of interest" description="Disordered" evidence="1">
    <location>
        <begin position="450"/>
        <end position="476"/>
    </location>
</feature>